<dbReference type="AlphaFoldDB" id="A0AAN6ZDI1"/>
<keyword evidence="1" id="KW-0812">Transmembrane</keyword>
<evidence type="ECO:0000256" key="1">
    <source>
        <dbReference type="SAM" id="Phobius"/>
    </source>
</evidence>
<protein>
    <submittedName>
        <fullName evidence="2">Uncharacterized protein</fullName>
    </submittedName>
</protein>
<dbReference type="EMBL" id="MU853410">
    <property type="protein sequence ID" value="KAK4133838.1"/>
    <property type="molecule type" value="Genomic_DNA"/>
</dbReference>
<gene>
    <name evidence="2" type="ORF">BT67DRAFT_442338</name>
</gene>
<accession>A0AAN6ZDI1</accession>
<reference evidence="2" key="2">
    <citation type="submission" date="2023-05" db="EMBL/GenBank/DDBJ databases">
        <authorList>
            <consortium name="Lawrence Berkeley National Laboratory"/>
            <person name="Steindorff A."/>
            <person name="Hensen N."/>
            <person name="Bonometti L."/>
            <person name="Westerberg I."/>
            <person name="Brannstrom I.O."/>
            <person name="Guillou S."/>
            <person name="Cros-Aarteil S."/>
            <person name="Calhoun S."/>
            <person name="Haridas S."/>
            <person name="Kuo A."/>
            <person name="Mondo S."/>
            <person name="Pangilinan J."/>
            <person name="Riley R."/>
            <person name="Labutti K."/>
            <person name="Andreopoulos B."/>
            <person name="Lipzen A."/>
            <person name="Chen C."/>
            <person name="Yanf M."/>
            <person name="Daum C."/>
            <person name="Ng V."/>
            <person name="Clum A."/>
            <person name="Ohm R."/>
            <person name="Martin F."/>
            <person name="Silar P."/>
            <person name="Natvig D."/>
            <person name="Lalanne C."/>
            <person name="Gautier V."/>
            <person name="Ament-Velasquez S.L."/>
            <person name="Kruys A."/>
            <person name="Hutchinson M.I."/>
            <person name="Powell A.J."/>
            <person name="Barry K."/>
            <person name="Miller A.N."/>
            <person name="Grigoriev I.V."/>
            <person name="Debuchy R."/>
            <person name="Gladieux P."/>
            <person name="Thoren M.H."/>
            <person name="Johannesson H."/>
        </authorList>
    </citation>
    <scope>NUCLEOTIDE SEQUENCE</scope>
    <source>
        <strain evidence="2">CBS 123565</strain>
    </source>
</reference>
<name>A0AAN6ZDI1_9PEZI</name>
<organism evidence="2 3">
    <name type="scientific">Trichocladium antarcticum</name>
    <dbReference type="NCBI Taxonomy" id="1450529"/>
    <lineage>
        <taxon>Eukaryota</taxon>
        <taxon>Fungi</taxon>
        <taxon>Dikarya</taxon>
        <taxon>Ascomycota</taxon>
        <taxon>Pezizomycotina</taxon>
        <taxon>Sordariomycetes</taxon>
        <taxon>Sordariomycetidae</taxon>
        <taxon>Sordariales</taxon>
        <taxon>Chaetomiaceae</taxon>
        <taxon>Trichocladium</taxon>
    </lineage>
</organism>
<dbReference type="Proteomes" id="UP001304895">
    <property type="component" value="Unassembled WGS sequence"/>
</dbReference>
<feature type="transmembrane region" description="Helical" evidence="1">
    <location>
        <begin position="20"/>
        <end position="38"/>
    </location>
</feature>
<evidence type="ECO:0000313" key="3">
    <source>
        <dbReference type="Proteomes" id="UP001304895"/>
    </source>
</evidence>
<keyword evidence="1" id="KW-0472">Membrane</keyword>
<comment type="caution">
    <text evidence="2">The sequence shown here is derived from an EMBL/GenBank/DDBJ whole genome shotgun (WGS) entry which is preliminary data.</text>
</comment>
<evidence type="ECO:0000313" key="2">
    <source>
        <dbReference type="EMBL" id="KAK4133838.1"/>
    </source>
</evidence>
<keyword evidence="1" id="KW-1133">Transmembrane helix</keyword>
<reference evidence="2" key="1">
    <citation type="journal article" date="2023" name="Mol. Phylogenet. Evol.">
        <title>Genome-scale phylogeny and comparative genomics of the fungal order Sordariales.</title>
        <authorList>
            <person name="Hensen N."/>
            <person name="Bonometti L."/>
            <person name="Westerberg I."/>
            <person name="Brannstrom I.O."/>
            <person name="Guillou S."/>
            <person name="Cros-Aarteil S."/>
            <person name="Calhoun S."/>
            <person name="Haridas S."/>
            <person name="Kuo A."/>
            <person name="Mondo S."/>
            <person name="Pangilinan J."/>
            <person name="Riley R."/>
            <person name="LaButti K."/>
            <person name="Andreopoulos B."/>
            <person name="Lipzen A."/>
            <person name="Chen C."/>
            <person name="Yan M."/>
            <person name="Daum C."/>
            <person name="Ng V."/>
            <person name="Clum A."/>
            <person name="Steindorff A."/>
            <person name="Ohm R.A."/>
            <person name="Martin F."/>
            <person name="Silar P."/>
            <person name="Natvig D.O."/>
            <person name="Lalanne C."/>
            <person name="Gautier V."/>
            <person name="Ament-Velasquez S.L."/>
            <person name="Kruys A."/>
            <person name="Hutchinson M.I."/>
            <person name="Powell A.J."/>
            <person name="Barry K."/>
            <person name="Miller A.N."/>
            <person name="Grigoriev I.V."/>
            <person name="Debuchy R."/>
            <person name="Gladieux P."/>
            <person name="Hiltunen Thoren M."/>
            <person name="Johannesson H."/>
        </authorList>
    </citation>
    <scope>NUCLEOTIDE SEQUENCE</scope>
    <source>
        <strain evidence="2">CBS 123565</strain>
    </source>
</reference>
<proteinExistence type="predicted"/>
<sequence>MGGPGGQVSLPASAALRHKFAMNAVYGFLAVSSVMIGAKIARWNGNPNANYVLVHDSSKGELDDVKYIKASELPK</sequence>
<keyword evidence="3" id="KW-1185">Reference proteome</keyword>